<protein>
    <submittedName>
        <fullName evidence="1">Uncharacterized protein</fullName>
    </submittedName>
</protein>
<dbReference type="Proteomes" id="UP000078492">
    <property type="component" value="Unassembled WGS sequence"/>
</dbReference>
<sequence>VGSVDLTHVSGASSTQEVPYARFYLVVIYGAGCRDATTLNNENRATYAYARHRVISPIRRKIRIRIRQAIPQSGVAAGVSVIQRPISVDGFAASTIKFKARQLVPPHAGTTTAMRTSLRGGCLPLASCHVPIYRRGAPEEFAIVSASRKEHEEAMLRK</sequence>
<dbReference type="EMBL" id="KQ980368">
    <property type="protein sequence ID" value="KYN16321.1"/>
    <property type="molecule type" value="Genomic_DNA"/>
</dbReference>
<evidence type="ECO:0000313" key="2">
    <source>
        <dbReference type="Proteomes" id="UP000078492"/>
    </source>
</evidence>
<reference evidence="1 2" key="1">
    <citation type="submission" date="2015-09" db="EMBL/GenBank/DDBJ databases">
        <title>Trachymyrmex cornetzi WGS genome.</title>
        <authorList>
            <person name="Nygaard S."/>
            <person name="Hu H."/>
            <person name="Boomsma J."/>
            <person name="Zhang G."/>
        </authorList>
    </citation>
    <scope>NUCLEOTIDE SEQUENCE [LARGE SCALE GENOMIC DNA]</scope>
    <source>
        <strain evidence="1">Tcor2-1</strain>
        <tissue evidence="1">Whole body</tissue>
    </source>
</reference>
<gene>
    <name evidence="1" type="ORF">ALC57_11403</name>
</gene>
<evidence type="ECO:0000313" key="1">
    <source>
        <dbReference type="EMBL" id="KYN16321.1"/>
    </source>
</evidence>
<accession>A0A151J2J9</accession>
<proteinExistence type="predicted"/>
<organism evidence="1 2">
    <name type="scientific">Trachymyrmex cornetzi</name>
    <dbReference type="NCBI Taxonomy" id="471704"/>
    <lineage>
        <taxon>Eukaryota</taxon>
        <taxon>Metazoa</taxon>
        <taxon>Ecdysozoa</taxon>
        <taxon>Arthropoda</taxon>
        <taxon>Hexapoda</taxon>
        <taxon>Insecta</taxon>
        <taxon>Pterygota</taxon>
        <taxon>Neoptera</taxon>
        <taxon>Endopterygota</taxon>
        <taxon>Hymenoptera</taxon>
        <taxon>Apocrita</taxon>
        <taxon>Aculeata</taxon>
        <taxon>Formicoidea</taxon>
        <taxon>Formicidae</taxon>
        <taxon>Myrmicinae</taxon>
        <taxon>Trachymyrmex</taxon>
    </lineage>
</organism>
<keyword evidence="2" id="KW-1185">Reference proteome</keyword>
<feature type="non-terminal residue" evidence="1">
    <location>
        <position position="1"/>
    </location>
</feature>
<dbReference type="AlphaFoldDB" id="A0A151J2J9"/>
<name>A0A151J2J9_9HYME</name>